<protein>
    <submittedName>
        <fullName evidence="1">SapC family protein</fullName>
    </submittedName>
</protein>
<dbReference type="Proteomes" id="UP001589813">
    <property type="component" value="Unassembled WGS sequence"/>
</dbReference>
<organism evidence="1 2">
    <name type="scientific">Rheinheimera tilapiae</name>
    <dbReference type="NCBI Taxonomy" id="875043"/>
    <lineage>
        <taxon>Bacteria</taxon>
        <taxon>Pseudomonadati</taxon>
        <taxon>Pseudomonadota</taxon>
        <taxon>Gammaproteobacteria</taxon>
        <taxon>Chromatiales</taxon>
        <taxon>Chromatiaceae</taxon>
        <taxon>Rheinheimera</taxon>
    </lineage>
</organism>
<dbReference type="EMBL" id="JBHLXP010000005">
    <property type="protein sequence ID" value="MFC0050475.1"/>
    <property type="molecule type" value="Genomic_DNA"/>
</dbReference>
<name>A0ABV6BHY3_9GAMM</name>
<evidence type="ECO:0000313" key="2">
    <source>
        <dbReference type="Proteomes" id="UP001589813"/>
    </source>
</evidence>
<comment type="caution">
    <text evidence="1">The sequence shown here is derived from an EMBL/GenBank/DDBJ whole genome shotgun (WGS) entry which is preliminary data.</text>
</comment>
<reference evidence="1 2" key="1">
    <citation type="submission" date="2024-09" db="EMBL/GenBank/DDBJ databases">
        <authorList>
            <person name="Sun Q."/>
            <person name="Mori K."/>
        </authorList>
    </citation>
    <scope>NUCLEOTIDE SEQUENCE [LARGE SCALE GENOMIC DNA]</scope>
    <source>
        <strain evidence="1 2">KCTC 23315</strain>
    </source>
</reference>
<dbReference type="RefSeq" id="WP_377248314.1">
    <property type="nucleotide sequence ID" value="NZ_JBHLXP010000005.1"/>
</dbReference>
<keyword evidence="2" id="KW-1185">Reference proteome</keyword>
<accession>A0ABV6BHY3</accession>
<dbReference type="InterPro" id="IPR010836">
    <property type="entry name" value="SapC"/>
</dbReference>
<gene>
    <name evidence="1" type="ORF">ACFFJP_19465</name>
</gene>
<proteinExistence type="predicted"/>
<sequence length="245" mass="27668">MTQPVLLNAADHADVRVITARGAEYGDNQWFATTFPLEMRSCAACYPLFFFKDTQSQQIYPVALFGFQHGENLFLRAGWQEQYLPLSVRRQPFLIGRQQVREDGMVREQRVLHIDLDHPRVRRGDSQNAGEPLFLPYGGQTPFLQDMAGLLETLHLGMQDANNFVALLEQYQLLEPVTVNVTLKDSSSHQLVGFLTIAEEQLAKLDGAALAQLHQQGYLQAIYLMIASQAQIRQLVALKNQQLGL</sequence>
<dbReference type="Pfam" id="PF07277">
    <property type="entry name" value="SapC"/>
    <property type="match status" value="1"/>
</dbReference>
<evidence type="ECO:0000313" key="1">
    <source>
        <dbReference type="EMBL" id="MFC0050475.1"/>
    </source>
</evidence>